<protein>
    <submittedName>
        <fullName evidence="1">Uncharacterized protein</fullName>
    </submittedName>
</protein>
<gene>
    <name evidence="1" type="ORF">FHT02_003121</name>
</gene>
<dbReference type="Proteomes" id="UP000527143">
    <property type="component" value="Unassembled WGS sequence"/>
</dbReference>
<dbReference type="EMBL" id="JACIJF010000010">
    <property type="protein sequence ID" value="MBB5711869.1"/>
    <property type="molecule type" value="Genomic_DNA"/>
</dbReference>
<keyword evidence="2" id="KW-1185">Reference proteome</keyword>
<organism evidence="1 2">
    <name type="scientific">Sphingomonas xinjiangensis</name>
    <dbReference type="NCBI Taxonomy" id="643568"/>
    <lineage>
        <taxon>Bacteria</taxon>
        <taxon>Pseudomonadati</taxon>
        <taxon>Pseudomonadota</taxon>
        <taxon>Alphaproteobacteria</taxon>
        <taxon>Sphingomonadales</taxon>
        <taxon>Sphingomonadaceae</taxon>
        <taxon>Sphingomonas</taxon>
    </lineage>
</organism>
<dbReference type="AlphaFoldDB" id="A0A840YIG6"/>
<sequence length="168" mass="18797">MGLLTKDLQATPALIDLVAAWGRQKYRAALDAVLRNTYAFLKDVDLSSITPAQLTTRFECVGYAASVQTRAVSFFLNAGAAAGWPIGPRLMFGRTLSRKGRSAIVEPLLPRRLGTSRFDESRRLTLTERIIDKFPDFDPAWSARERATWYRHLNEALKVVNASANARR</sequence>
<proteinExistence type="predicted"/>
<accession>A0A840YIG6</accession>
<name>A0A840YIG6_9SPHN</name>
<comment type="caution">
    <text evidence="1">The sequence shown here is derived from an EMBL/GenBank/DDBJ whole genome shotgun (WGS) entry which is preliminary data.</text>
</comment>
<dbReference type="RefSeq" id="WP_184089436.1">
    <property type="nucleotide sequence ID" value="NZ_JACIJF010000010.1"/>
</dbReference>
<evidence type="ECO:0000313" key="1">
    <source>
        <dbReference type="EMBL" id="MBB5711869.1"/>
    </source>
</evidence>
<reference evidence="1 2" key="1">
    <citation type="submission" date="2020-08" db="EMBL/GenBank/DDBJ databases">
        <title>Genomic Encyclopedia of Type Strains, Phase IV (KMG-IV): sequencing the most valuable type-strain genomes for metagenomic binning, comparative biology and taxonomic classification.</title>
        <authorList>
            <person name="Goeker M."/>
        </authorList>
    </citation>
    <scope>NUCLEOTIDE SEQUENCE [LARGE SCALE GENOMIC DNA]</scope>
    <source>
        <strain evidence="1 2">DSM 26736</strain>
    </source>
</reference>
<evidence type="ECO:0000313" key="2">
    <source>
        <dbReference type="Proteomes" id="UP000527143"/>
    </source>
</evidence>